<dbReference type="GO" id="GO:0016763">
    <property type="term" value="F:pentosyltransferase activity"/>
    <property type="evidence" value="ECO:0007669"/>
    <property type="project" value="TreeGrafter"/>
</dbReference>
<dbReference type="Pfam" id="PF13231">
    <property type="entry name" value="PMT_2"/>
    <property type="match status" value="1"/>
</dbReference>
<evidence type="ECO:0000256" key="8">
    <source>
        <dbReference type="SAM" id="Phobius"/>
    </source>
</evidence>
<feature type="transmembrane region" description="Helical" evidence="8">
    <location>
        <begin position="80"/>
        <end position="97"/>
    </location>
</feature>
<keyword evidence="3" id="KW-0328">Glycosyltransferase</keyword>
<dbReference type="AlphaFoldDB" id="A0A383BEU2"/>
<keyword evidence="7 8" id="KW-0472">Membrane</keyword>
<feature type="transmembrane region" description="Helical" evidence="8">
    <location>
        <begin position="133"/>
        <end position="152"/>
    </location>
</feature>
<feature type="non-terminal residue" evidence="10">
    <location>
        <position position="210"/>
    </location>
</feature>
<proteinExistence type="predicted"/>
<dbReference type="InterPro" id="IPR038731">
    <property type="entry name" value="RgtA/B/C-like"/>
</dbReference>
<evidence type="ECO:0000256" key="2">
    <source>
        <dbReference type="ARBA" id="ARBA00022475"/>
    </source>
</evidence>
<sequence length="210" mass="23933">MRFFKIMKFIFPIVILTFIGILLRIPGMDRPVTSDSASMLLMHFPNSWDDLLLNYTDINQRTLYIFLAKISMTIFGETEFWFRFPAFLAGVFSLPLAYKVGMNITGSRIGAWVGTALLTFSSTHLLHTRVGRGYSLTVFFALAMVFIAYKLLDEKNFKLWLLLFLLAGLGMILIVPSNVHFLVGIGVFYLIAVLRKSDKIIAAWGRFLKL</sequence>
<reference evidence="10" key="1">
    <citation type="submission" date="2018-05" db="EMBL/GenBank/DDBJ databases">
        <authorList>
            <person name="Lanie J.A."/>
            <person name="Ng W.-L."/>
            <person name="Kazmierczak K.M."/>
            <person name="Andrzejewski T.M."/>
            <person name="Davidsen T.M."/>
            <person name="Wayne K.J."/>
            <person name="Tettelin H."/>
            <person name="Glass J.I."/>
            <person name="Rusch D."/>
            <person name="Podicherti R."/>
            <person name="Tsui H.-C.T."/>
            <person name="Winkler M.E."/>
        </authorList>
    </citation>
    <scope>NUCLEOTIDE SEQUENCE</scope>
</reference>
<dbReference type="GO" id="GO:0008610">
    <property type="term" value="P:lipid biosynthetic process"/>
    <property type="evidence" value="ECO:0007669"/>
    <property type="project" value="UniProtKB-ARBA"/>
</dbReference>
<evidence type="ECO:0000256" key="3">
    <source>
        <dbReference type="ARBA" id="ARBA00022676"/>
    </source>
</evidence>
<name>A0A383BEU2_9ZZZZ</name>
<comment type="subcellular location">
    <subcellularLocation>
        <location evidence="1">Cell membrane</location>
        <topology evidence="1">Multi-pass membrane protein</topology>
    </subcellularLocation>
</comment>
<evidence type="ECO:0000256" key="6">
    <source>
        <dbReference type="ARBA" id="ARBA00022989"/>
    </source>
</evidence>
<evidence type="ECO:0000313" key="10">
    <source>
        <dbReference type="EMBL" id="SVE18341.1"/>
    </source>
</evidence>
<dbReference type="InterPro" id="IPR050297">
    <property type="entry name" value="LipidA_mod_glycosyltrf_83"/>
</dbReference>
<evidence type="ECO:0000256" key="4">
    <source>
        <dbReference type="ARBA" id="ARBA00022679"/>
    </source>
</evidence>
<protein>
    <recommendedName>
        <fullName evidence="9">Glycosyltransferase RgtA/B/C/D-like domain-containing protein</fullName>
    </recommendedName>
</protein>
<evidence type="ECO:0000256" key="5">
    <source>
        <dbReference type="ARBA" id="ARBA00022692"/>
    </source>
</evidence>
<keyword evidence="4" id="KW-0808">Transferase</keyword>
<dbReference type="EMBL" id="UINC01199760">
    <property type="protein sequence ID" value="SVE18341.1"/>
    <property type="molecule type" value="Genomic_DNA"/>
</dbReference>
<feature type="transmembrane region" description="Helical" evidence="8">
    <location>
        <begin position="109"/>
        <end position="127"/>
    </location>
</feature>
<keyword evidence="5 8" id="KW-0812">Transmembrane</keyword>
<organism evidence="10">
    <name type="scientific">marine metagenome</name>
    <dbReference type="NCBI Taxonomy" id="408172"/>
    <lineage>
        <taxon>unclassified sequences</taxon>
        <taxon>metagenomes</taxon>
        <taxon>ecological metagenomes</taxon>
    </lineage>
</organism>
<feature type="transmembrane region" description="Helical" evidence="8">
    <location>
        <begin position="181"/>
        <end position="197"/>
    </location>
</feature>
<evidence type="ECO:0000256" key="1">
    <source>
        <dbReference type="ARBA" id="ARBA00004651"/>
    </source>
</evidence>
<dbReference type="GO" id="GO:0005886">
    <property type="term" value="C:plasma membrane"/>
    <property type="evidence" value="ECO:0007669"/>
    <property type="project" value="UniProtKB-SubCell"/>
</dbReference>
<evidence type="ECO:0000259" key="9">
    <source>
        <dbReference type="Pfam" id="PF13231"/>
    </source>
</evidence>
<accession>A0A383BEU2</accession>
<dbReference type="PANTHER" id="PTHR33908:SF3">
    <property type="entry name" value="UNDECAPRENYL PHOSPHATE-ALPHA-4-AMINO-4-DEOXY-L-ARABINOSE ARABINOSYL TRANSFERASE"/>
    <property type="match status" value="1"/>
</dbReference>
<evidence type="ECO:0000256" key="7">
    <source>
        <dbReference type="ARBA" id="ARBA00023136"/>
    </source>
</evidence>
<gene>
    <name evidence="10" type="ORF">METZ01_LOCUS471195</name>
</gene>
<keyword evidence="2" id="KW-1003">Cell membrane</keyword>
<keyword evidence="6 8" id="KW-1133">Transmembrane helix</keyword>
<dbReference type="GO" id="GO:0010041">
    <property type="term" value="P:response to iron(III) ion"/>
    <property type="evidence" value="ECO:0007669"/>
    <property type="project" value="TreeGrafter"/>
</dbReference>
<feature type="domain" description="Glycosyltransferase RgtA/B/C/D-like" evidence="9">
    <location>
        <begin position="65"/>
        <end position="193"/>
    </location>
</feature>
<dbReference type="PANTHER" id="PTHR33908">
    <property type="entry name" value="MANNOSYLTRANSFERASE YKCB-RELATED"/>
    <property type="match status" value="1"/>
</dbReference>